<organism evidence="2 3">
    <name type="scientific">Sphingosinicella rhizophila</name>
    <dbReference type="NCBI Taxonomy" id="3050082"/>
    <lineage>
        <taxon>Bacteria</taxon>
        <taxon>Pseudomonadati</taxon>
        <taxon>Pseudomonadota</taxon>
        <taxon>Alphaproteobacteria</taxon>
        <taxon>Sphingomonadales</taxon>
        <taxon>Sphingosinicellaceae</taxon>
        <taxon>Sphingosinicella</taxon>
    </lineage>
</organism>
<reference evidence="2 3" key="1">
    <citation type="submission" date="2023-05" db="EMBL/GenBank/DDBJ databases">
        <authorList>
            <person name="Guo Y."/>
        </authorList>
    </citation>
    <scope>NUCLEOTIDE SEQUENCE [LARGE SCALE GENOMIC DNA]</scope>
    <source>
        <strain evidence="2 3">GR2756</strain>
    </source>
</reference>
<dbReference type="Proteomes" id="UP001259572">
    <property type="component" value="Unassembled WGS sequence"/>
</dbReference>
<evidence type="ECO:0000313" key="3">
    <source>
        <dbReference type="Proteomes" id="UP001259572"/>
    </source>
</evidence>
<accession>A0ABU3Q3I6</accession>
<proteinExistence type="predicted"/>
<evidence type="ECO:0000256" key="1">
    <source>
        <dbReference type="SAM" id="MobiDB-lite"/>
    </source>
</evidence>
<evidence type="ECO:0000313" key="2">
    <source>
        <dbReference type="EMBL" id="MDT9597520.1"/>
    </source>
</evidence>
<sequence>MNLKALDRRTVAAILAAVLAIALAVGFGLSMRDDIAGTTDQTGRSEPKQTIKDACASSTTLRGLKQLVFAQAGDLRTLERVNFDILAAGAIVRMEDPVARGHDASLDLTRCSGRFILELPPGAEVAFNGDRRLVADVIYEVQAAADGSGPVYRMNGAENIVSRLAAFDMEGHRLHEPAASAADDPLIDAEALPPVTPEPVPTFPPPDVDTDSPRPPPTLADPSFDCRYARTRGELLVCGSDRLAALDRTMAELYGSAMDDADNATRRRLVRTRDAFLDYRDRCRDTACVASAYQGRMREIRDIMTGAY</sequence>
<name>A0ABU3Q3I6_9SPHN</name>
<feature type="region of interest" description="Disordered" evidence="1">
    <location>
        <begin position="189"/>
        <end position="222"/>
    </location>
</feature>
<protein>
    <recommendedName>
        <fullName evidence="4">Lysozyme inhibitor LprI N-terminal domain-containing protein</fullName>
    </recommendedName>
</protein>
<dbReference type="EMBL" id="JAVUPU010000001">
    <property type="protein sequence ID" value="MDT9597520.1"/>
    <property type="molecule type" value="Genomic_DNA"/>
</dbReference>
<feature type="compositionally biased region" description="Pro residues" evidence="1">
    <location>
        <begin position="194"/>
        <end position="219"/>
    </location>
</feature>
<evidence type="ECO:0008006" key="4">
    <source>
        <dbReference type="Google" id="ProtNLM"/>
    </source>
</evidence>
<gene>
    <name evidence="2" type="ORF">RQX22_00960</name>
</gene>
<comment type="caution">
    <text evidence="2">The sequence shown here is derived from an EMBL/GenBank/DDBJ whole genome shotgun (WGS) entry which is preliminary data.</text>
</comment>
<keyword evidence="3" id="KW-1185">Reference proteome</keyword>
<dbReference type="RefSeq" id="WP_315722816.1">
    <property type="nucleotide sequence ID" value="NZ_JAVUPU010000001.1"/>
</dbReference>